<dbReference type="Proteomes" id="UP001226160">
    <property type="component" value="Unassembled WGS sequence"/>
</dbReference>
<evidence type="ECO:0000313" key="2">
    <source>
        <dbReference type="EMBL" id="MDK4326788.1"/>
    </source>
</evidence>
<name>A0AAP4BVK0_9CORY</name>
<feature type="region of interest" description="Disordered" evidence="1">
    <location>
        <begin position="107"/>
        <end position="129"/>
    </location>
</feature>
<dbReference type="EMBL" id="JASNVP010000009">
    <property type="protein sequence ID" value="MDK4326788.1"/>
    <property type="molecule type" value="Genomic_DNA"/>
</dbReference>
<proteinExistence type="predicted"/>
<feature type="compositionally biased region" description="Basic residues" evidence="1">
    <location>
        <begin position="117"/>
        <end position="129"/>
    </location>
</feature>
<protein>
    <submittedName>
        <fullName evidence="2">Uncharacterized protein</fullName>
    </submittedName>
</protein>
<organism evidence="2 3">
    <name type="scientific">Corynebacterium propinquum</name>
    <dbReference type="NCBI Taxonomy" id="43769"/>
    <lineage>
        <taxon>Bacteria</taxon>
        <taxon>Bacillati</taxon>
        <taxon>Actinomycetota</taxon>
        <taxon>Actinomycetes</taxon>
        <taxon>Mycobacteriales</taxon>
        <taxon>Corynebacteriaceae</taxon>
        <taxon>Corynebacterium</taxon>
    </lineage>
</organism>
<evidence type="ECO:0000256" key="1">
    <source>
        <dbReference type="SAM" id="MobiDB-lite"/>
    </source>
</evidence>
<accession>A0AAP4BVK0</accession>
<reference evidence="2" key="1">
    <citation type="submission" date="2023-05" db="EMBL/GenBank/DDBJ databases">
        <title>Metabolic capabilities are highly conserved among human nasal-associated Corynebacterium species in pangenomic analyses.</title>
        <authorList>
            <person name="Tran T.H."/>
            <person name="Roberts A.Q."/>
            <person name="Escapa I.F."/>
            <person name="Gao W."/>
            <person name="Conlan S."/>
            <person name="Kong H."/>
            <person name="Segre J.A."/>
            <person name="Kelly M.S."/>
            <person name="Lemon K.P."/>
        </authorList>
    </citation>
    <scope>NUCLEOTIDE SEQUENCE</scope>
    <source>
        <strain evidence="2">KPL2654</strain>
    </source>
</reference>
<sequence>MSKMSFDDMIAQRAEAVGIEDGSKFAQEGFGRTWYIQAPDLADTAWVDEMGALNEDFAEGEITPAEFRTEFTDLMLGDQAEDFRVACDERGVNPINLLNWAMQNYRDAQGKADRSRRNSQRTRARAKRR</sequence>
<evidence type="ECO:0000313" key="3">
    <source>
        <dbReference type="Proteomes" id="UP001226160"/>
    </source>
</evidence>
<dbReference type="AlphaFoldDB" id="A0AAP4BVK0"/>
<dbReference type="RefSeq" id="WP_284589963.1">
    <property type="nucleotide sequence ID" value="NZ_JASNVP010000009.1"/>
</dbReference>
<gene>
    <name evidence="2" type="ORF">QPX54_09775</name>
</gene>
<comment type="caution">
    <text evidence="2">The sequence shown here is derived from an EMBL/GenBank/DDBJ whole genome shotgun (WGS) entry which is preliminary data.</text>
</comment>